<dbReference type="AlphaFoldDB" id="A0A1J0GDP4"/>
<evidence type="ECO:0000256" key="6">
    <source>
        <dbReference type="ARBA" id="ARBA00022989"/>
    </source>
</evidence>
<evidence type="ECO:0000256" key="2">
    <source>
        <dbReference type="ARBA" id="ARBA00007998"/>
    </source>
</evidence>
<keyword evidence="7 8" id="KW-0472">Membrane</keyword>
<keyword evidence="6 8" id="KW-1133">Transmembrane helix</keyword>
<feature type="transmembrane region" description="Helical" evidence="8">
    <location>
        <begin position="247"/>
        <end position="264"/>
    </location>
</feature>
<dbReference type="KEGG" id="ceu:A7L45_05090"/>
<feature type="transmembrane region" description="Helical" evidence="8">
    <location>
        <begin position="185"/>
        <end position="205"/>
    </location>
</feature>
<dbReference type="Proteomes" id="UP000182569">
    <property type="component" value="Chromosome"/>
</dbReference>
<comment type="similarity">
    <text evidence="2">Belongs to the amino acid-polyamine-organocation (APC) superfamily. Spore germination protein (SGP) (TC 2.A.3.9) family.</text>
</comment>
<dbReference type="OrthoDB" id="1931502at2"/>
<dbReference type="RefSeq" id="WP_071611775.1">
    <property type="nucleotide sequence ID" value="NZ_CP015756.1"/>
</dbReference>
<feature type="transmembrane region" description="Helical" evidence="8">
    <location>
        <begin position="12"/>
        <end position="30"/>
    </location>
</feature>
<evidence type="ECO:0000256" key="4">
    <source>
        <dbReference type="ARBA" id="ARBA00022544"/>
    </source>
</evidence>
<evidence type="ECO:0000256" key="3">
    <source>
        <dbReference type="ARBA" id="ARBA00022448"/>
    </source>
</evidence>
<evidence type="ECO:0000313" key="9">
    <source>
        <dbReference type="EMBL" id="APC39482.1"/>
    </source>
</evidence>
<keyword evidence="4" id="KW-0309">Germination</keyword>
<dbReference type="Gene3D" id="1.20.1740.10">
    <property type="entry name" value="Amino acid/polyamine transporter I"/>
    <property type="match status" value="1"/>
</dbReference>
<proteinExistence type="inferred from homology"/>
<dbReference type="NCBIfam" id="TIGR00912">
    <property type="entry name" value="2A0309"/>
    <property type="match status" value="1"/>
</dbReference>
<name>A0A1J0GDP4_9CLOT</name>
<feature type="transmembrane region" description="Helical" evidence="8">
    <location>
        <begin position="42"/>
        <end position="63"/>
    </location>
</feature>
<dbReference type="GO" id="GO:0016020">
    <property type="term" value="C:membrane"/>
    <property type="evidence" value="ECO:0007669"/>
    <property type="project" value="UniProtKB-SubCell"/>
</dbReference>
<sequence>MDKAKNNLLEESEATAMVVGFIIGASVLALPNGVVQDAKQDGWISVLIGGIYPLYVALIAIYYAKKHPKQDILALSNLYLGKVIGTICNILFMLEFGVFAIAEIVSLSNIFRVHATPFLTPIKVFIPTILLALYLSSKGIKVLGRINKISLYVTVALPLILVFSLKNGNYLNLFPIFGTGVKNIFSGSLESAFAYGGMEAIFLFYPVLKEKNKIKRITLNALLITMGIYVWVTIACIYYLGYKVTSIALWPVLIVTGGVNIVVLNNFRFLFLLVGSMVVFKIIANEHYAFTYILSGLLKIKDINKTYWITFPIILCLCMLIKNEVQRRAIIGYIVPKIVLFNITYISIIAILIFIKGKVRK</sequence>
<feature type="transmembrane region" description="Helical" evidence="8">
    <location>
        <begin position="149"/>
        <end position="165"/>
    </location>
</feature>
<organism evidence="9 10">
    <name type="scientific">Clostridium estertheticum subsp. estertheticum</name>
    <dbReference type="NCBI Taxonomy" id="1552"/>
    <lineage>
        <taxon>Bacteria</taxon>
        <taxon>Bacillati</taxon>
        <taxon>Bacillota</taxon>
        <taxon>Clostridia</taxon>
        <taxon>Eubacteriales</taxon>
        <taxon>Clostridiaceae</taxon>
        <taxon>Clostridium</taxon>
    </lineage>
</organism>
<reference evidence="10" key="1">
    <citation type="journal article" date="2016" name="Front. Microbiol.">
        <title>Complete Genome Sequence of Clostridium estertheticum DSM 8809, a Microbe Identified in Spoiled Vacuum Packed Beef.</title>
        <authorList>
            <person name="Yu Z."/>
            <person name="Gunn L."/>
            <person name="Brennan E."/>
            <person name="Reid R."/>
            <person name="Wall P.G."/>
            <person name="Gaora O.P."/>
            <person name="Hurley D."/>
            <person name="Bolton D."/>
            <person name="Fanning S."/>
        </authorList>
    </citation>
    <scope>NUCLEOTIDE SEQUENCE [LARGE SCALE GENOMIC DNA]</scope>
    <source>
        <strain evidence="10">DSM 8809</strain>
    </source>
</reference>
<keyword evidence="3" id="KW-0813">Transport</keyword>
<feature type="transmembrane region" description="Helical" evidence="8">
    <location>
        <begin position="83"/>
        <end position="106"/>
    </location>
</feature>
<dbReference type="Pfam" id="PF03845">
    <property type="entry name" value="Spore_permease"/>
    <property type="match status" value="1"/>
</dbReference>
<evidence type="ECO:0000313" key="10">
    <source>
        <dbReference type="Proteomes" id="UP000182569"/>
    </source>
</evidence>
<feature type="transmembrane region" description="Helical" evidence="8">
    <location>
        <begin position="334"/>
        <end position="355"/>
    </location>
</feature>
<evidence type="ECO:0000256" key="7">
    <source>
        <dbReference type="ARBA" id="ARBA00023136"/>
    </source>
</evidence>
<dbReference type="STRING" id="1552.A7L45_05090"/>
<dbReference type="PANTHER" id="PTHR34975:SF2">
    <property type="entry name" value="SPORE GERMINATION PROTEIN A2"/>
    <property type="match status" value="1"/>
</dbReference>
<feature type="transmembrane region" description="Helical" evidence="8">
    <location>
        <begin position="217"/>
        <end position="241"/>
    </location>
</feature>
<feature type="transmembrane region" description="Helical" evidence="8">
    <location>
        <begin position="118"/>
        <end position="137"/>
    </location>
</feature>
<keyword evidence="5 8" id="KW-0812">Transmembrane</keyword>
<accession>A0A1J0GDP4</accession>
<comment type="subcellular location">
    <subcellularLocation>
        <location evidence="1">Membrane</location>
        <topology evidence="1">Multi-pass membrane protein</topology>
    </subcellularLocation>
</comment>
<dbReference type="InterPro" id="IPR004761">
    <property type="entry name" value="Spore_GerAB"/>
</dbReference>
<keyword evidence="10" id="KW-1185">Reference proteome</keyword>
<evidence type="ECO:0000256" key="5">
    <source>
        <dbReference type="ARBA" id="ARBA00022692"/>
    </source>
</evidence>
<dbReference type="PANTHER" id="PTHR34975">
    <property type="entry name" value="SPORE GERMINATION PROTEIN A2"/>
    <property type="match status" value="1"/>
</dbReference>
<protein>
    <submittedName>
        <fullName evidence="9">Uncharacterized protein</fullName>
    </submittedName>
</protein>
<dbReference type="EMBL" id="CP015756">
    <property type="protein sequence ID" value="APC39482.1"/>
    <property type="molecule type" value="Genomic_DNA"/>
</dbReference>
<evidence type="ECO:0000256" key="8">
    <source>
        <dbReference type="SAM" id="Phobius"/>
    </source>
</evidence>
<evidence type="ECO:0000256" key="1">
    <source>
        <dbReference type="ARBA" id="ARBA00004141"/>
    </source>
</evidence>
<feature type="transmembrane region" description="Helical" evidence="8">
    <location>
        <begin position="306"/>
        <end position="322"/>
    </location>
</feature>
<dbReference type="GO" id="GO:0009847">
    <property type="term" value="P:spore germination"/>
    <property type="evidence" value="ECO:0007669"/>
    <property type="project" value="InterPro"/>
</dbReference>
<gene>
    <name evidence="9" type="ORF">A7L45_05090</name>
</gene>
<feature type="transmembrane region" description="Helical" evidence="8">
    <location>
        <begin position="271"/>
        <end position="294"/>
    </location>
</feature>